<dbReference type="InterPro" id="IPR001680">
    <property type="entry name" value="WD40_rpt"/>
</dbReference>
<dbReference type="InterPro" id="IPR011047">
    <property type="entry name" value="Quinoprotein_ADH-like_sf"/>
</dbReference>
<dbReference type="PANTHER" id="PTHR19879:SF9">
    <property type="entry name" value="TRANSCRIPTION INITIATION FACTOR TFIID SUBUNIT 5"/>
    <property type="match status" value="1"/>
</dbReference>
<gene>
    <name evidence="5" type="ORF">K503DRAFT_806160</name>
</gene>
<dbReference type="SMART" id="SM00320">
    <property type="entry name" value="WD40"/>
    <property type="match status" value="7"/>
</dbReference>
<evidence type="ECO:0000313" key="6">
    <source>
        <dbReference type="Proteomes" id="UP000092154"/>
    </source>
</evidence>
<dbReference type="PROSITE" id="PS00678">
    <property type="entry name" value="WD_REPEATS_1"/>
    <property type="match status" value="6"/>
</dbReference>
<dbReference type="PROSITE" id="PS50082">
    <property type="entry name" value="WD_REPEATS_2"/>
    <property type="match status" value="6"/>
</dbReference>
<dbReference type="CDD" id="cd00200">
    <property type="entry name" value="WD40"/>
    <property type="match status" value="1"/>
</dbReference>
<sequence>MSSPAAGERQTRSIRPCQKFEGHTKWVNGVIHLPDRQRIMTCSEDGSLRVWNLKSGKQIEDDWREGESELWDIALSPDGKKVISGSQDGVVRLWDMDAGKAVTKWTGHTSVAASVCWNQDGGRVLSGSFDGTARVWDVKRGETILAIRTGLSMSSVIYSPDETMIATGGGSEEKEEYIKIFDANTGKLISNLKGHTHRVHCLAWTADGTTLISCSFDSSIRTWNTTTWQQINVLAGHTSHVKAIAISPNARILASASIDKTARLWNLGDGHPIGSPLEHTRALNCVSFSSDGKLLATGCWDNNAYTWDVSVIVREAGLDELLLNPNDGHKSLLEADATRRPVQRRRRDNINPDRPLPPGFFDDSPRHPPPSRRLSLSPRGHHAVGYLSSDGRTLLDRLSLFRFNHYNTQGATPRARLLEWVGNPFSRTPHRHDEGIELQDPVVDVPLAQGNPRNYSAREVRRKQKQEQEKAKIVKEKEKEKARDTKNAKNASVGSSLLHQRSITRQSGRADQAQSSSSSEHHTAAPIPPTAPAVASVPTTRWTRFWLAACCPELPEHRPAVVDVPLTHGKPGNVSAGEVRMKKEKEKARKAKNHLTGTSRPPQNNIAQQSSGAAPTQSSSVLHATVSTPSTMPVVTTTSANNTPMTLRPDVIITQAGRCFSVVHLLSIPMVIIFLCSSNSVCCFDNLPILMSHWRALLTPATQICFKNHIFEHRSSLSVPPLHVSFVIFELFILQCIFGVVGSLQTLSLQNLAHK</sequence>
<dbReference type="PRINTS" id="PR00320">
    <property type="entry name" value="GPROTEINBRPT"/>
</dbReference>
<dbReference type="Pfam" id="PF00400">
    <property type="entry name" value="WD40"/>
    <property type="match status" value="6"/>
</dbReference>
<dbReference type="InterPro" id="IPR019775">
    <property type="entry name" value="WD40_repeat_CS"/>
</dbReference>
<feature type="region of interest" description="Disordered" evidence="4">
    <location>
        <begin position="568"/>
        <end position="623"/>
    </location>
</feature>
<feature type="compositionally biased region" description="Polar residues" evidence="4">
    <location>
        <begin position="488"/>
        <end position="518"/>
    </location>
</feature>
<evidence type="ECO:0000256" key="3">
    <source>
        <dbReference type="PROSITE-ProRule" id="PRU00221"/>
    </source>
</evidence>
<keyword evidence="6" id="KW-1185">Reference proteome</keyword>
<accession>A0A1B7MFF7</accession>
<evidence type="ECO:0000256" key="1">
    <source>
        <dbReference type="ARBA" id="ARBA00022574"/>
    </source>
</evidence>
<feature type="region of interest" description="Disordered" evidence="4">
    <location>
        <begin position="431"/>
        <end position="535"/>
    </location>
</feature>
<feature type="repeat" description="WD" evidence="3">
    <location>
        <begin position="234"/>
        <end position="275"/>
    </location>
</feature>
<organism evidence="5 6">
    <name type="scientific">Rhizopogon vinicolor AM-OR11-026</name>
    <dbReference type="NCBI Taxonomy" id="1314800"/>
    <lineage>
        <taxon>Eukaryota</taxon>
        <taxon>Fungi</taxon>
        <taxon>Dikarya</taxon>
        <taxon>Basidiomycota</taxon>
        <taxon>Agaricomycotina</taxon>
        <taxon>Agaricomycetes</taxon>
        <taxon>Agaricomycetidae</taxon>
        <taxon>Boletales</taxon>
        <taxon>Suillineae</taxon>
        <taxon>Rhizopogonaceae</taxon>
        <taxon>Rhizopogon</taxon>
    </lineage>
</organism>
<evidence type="ECO:0000256" key="2">
    <source>
        <dbReference type="ARBA" id="ARBA00022737"/>
    </source>
</evidence>
<keyword evidence="2" id="KW-0677">Repeat</keyword>
<evidence type="ECO:0000256" key="4">
    <source>
        <dbReference type="SAM" id="MobiDB-lite"/>
    </source>
</evidence>
<dbReference type="EMBL" id="KV449458">
    <property type="protein sequence ID" value="OAX31318.1"/>
    <property type="molecule type" value="Genomic_DNA"/>
</dbReference>
<protein>
    <submittedName>
        <fullName evidence="5">WD40 repeat-like protein</fullName>
    </submittedName>
</protein>
<feature type="repeat" description="WD" evidence="3">
    <location>
        <begin position="192"/>
        <end position="233"/>
    </location>
</feature>
<feature type="repeat" description="WD" evidence="3">
    <location>
        <begin position="105"/>
        <end position="146"/>
    </location>
</feature>
<dbReference type="SUPFAM" id="SSF50998">
    <property type="entry name" value="Quinoprotein alcohol dehydrogenase-like"/>
    <property type="match status" value="1"/>
</dbReference>
<dbReference type="STRING" id="1314800.A0A1B7MFF7"/>
<reference evidence="5 6" key="1">
    <citation type="submission" date="2016-06" db="EMBL/GenBank/DDBJ databases">
        <title>Comparative genomics of the ectomycorrhizal sister species Rhizopogon vinicolor and Rhizopogon vesiculosus (Basidiomycota: Boletales) reveals a divergence of the mating type B locus.</title>
        <authorList>
            <consortium name="DOE Joint Genome Institute"/>
            <person name="Mujic A.B."/>
            <person name="Kuo A."/>
            <person name="Tritt A."/>
            <person name="Lipzen A."/>
            <person name="Chen C."/>
            <person name="Johnson J."/>
            <person name="Sharma A."/>
            <person name="Barry K."/>
            <person name="Grigoriev I.V."/>
            <person name="Spatafora J.W."/>
        </authorList>
    </citation>
    <scope>NUCLEOTIDE SEQUENCE [LARGE SCALE GENOMIC DNA]</scope>
    <source>
        <strain evidence="5 6">AM-OR11-026</strain>
    </source>
</reference>
<name>A0A1B7MFF7_9AGAM</name>
<evidence type="ECO:0000313" key="5">
    <source>
        <dbReference type="EMBL" id="OAX31318.1"/>
    </source>
</evidence>
<dbReference type="InterPro" id="IPR020472">
    <property type="entry name" value="WD40_PAC1"/>
</dbReference>
<feature type="compositionally biased region" description="Basic and acidic residues" evidence="4">
    <location>
        <begin position="465"/>
        <end position="487"/>
    </location>
</feature>
<dbReference type="AlphaFoldDB" id="A0A1B7MFF7"/>
<proteinExistence type="predicted"/>
<feature type="compositionally biased region" description="Polar residues" evidence="4">
    <location>
        <begin position="595"/>
        <end position="622"/>
    </location>
</feature>
<dbReference type="PANTHER" id="PTHR19879">
    <property type="entry name" value="TRANSCRIPTION INITIATION FACTOR TFIID"/>
    <property type="match status" value="1"/>
</dbReference>
<dbReference type="InterPro" id="IPR015943">
    <property type="entry name" value="WD40/YVTN_repeat-like_dom_sf"/>
</dbReference>
<keyword evidence="1 3" id="KW-0853">WD repeat</keyword>
<feature type="repeat" description="WD" evidence="3">
    <location>
        <begin position="63"/>
        <end position="104"/>
    </location>
</feature>
<feature type="repeat" description="WD" evidence="3">
    <location>
        <begin position="20"/>
        <end position="61"/>
    </location>
</feature>
<dbReference type="Proteomes" id="UP000092154">
    <property type="component" value="Unassembled WGS sequence"/>
</dbReference>
<feature type="repeat" description="WD" evidence="3">
    <location>
        <begin position="276"/>
        <end position="310"/>
    </location>
</feature>
<feature type="region of interest" description="Disordered" evidence="4">
    <location>
        <begin position="332"/>
        <end position="379"/>
    </location>
</feature>
<dbReference type="PROSITE" id="PS50294">
    <property type="entry name" value="WD_REPEATS_REGION"/>
    <property type="match status" value="6"/>
</dbReference>
<dbReference type="InParanoid" id="A0A1B7MFF7"/>
<dbReference type="Gene3D" id="2.130.10.10">
    <property type="entry name" value="YVTN repeat-like/Quinoprotein amine dehydrogenase"/>
    <property type="match status" value="3"/>
</dbReference>